<feature type="domain" description="HTH tetR-type" evidence="5">
    <location>
        <begin position="11"/>
        <end position="71"/>
    </location>
</feature>
<reference evidence="6 7" key="1">
    <citation type="submission" date="2014-06" db="EMBL/GenBank/DDBJ databases">
        <title>Draft genome sequence of Paenibacillus sp. MSt1.</title>
        <authorList>
            <person name="Aw Y.K."/>
            <person name="Ong K.S."/>
            <person name="Gan H.M."/>
            <person name="Lee S.M."/>
        </authorList>
    </citation>
    <scope>NUCLEOTIDE SEQUENCE [LARGE SCALE GENOMIC DNA]</scope>
    <source>
        <strain evidence="6 7">MSt1</strain>
    </source>
</reference>
<evidence type="ECO:0000313" key="6">
    <source>
        <dbReference type="EMBL" id="KEQ25934.1"/>
    </source>
</evidence>
<accession>A0A081P5G1</accession>
<name>A0A081P5G1_9BACL</name>
<dbReference type="Pfam" id="PF17922">
    <property type="entry name" value="TetR_C_17"/>
    <property type="match status" value="1"/>
</dbReference>
<dbReference type="SUPFAM" id="SSF48498">
    <property type="entry name" value="Tetracyclin repressor-like, C-terminal domain"/>
    <property type="match status" value="1"/>
</dbReference>
<dbReference type="GO" id="GO:0003677">
    <property type="term" value="F:DNA binding"/>
    <property type="evidence" value="ECO:0007669"/>
    <property type="project" value="UniProtKB-UniRule"/>
</dbReference>
<keyword evidence="7" id="KW-1185">Reference proteome</keyword>
<protein>
    <submittedName>
        <fullName evidence="6">TetR family transcriptional regulator</fullName>
    </submittedName>
</protein>
<dbReference type="AlphaFoldDB" id="A0A081P5G1"/>
<dbReference type="PANTHER" id="PTHR47506">
    <property type="entry name" value="TRANSCRIPTIONAL REGULATORY PROTEIN"/>
    <property type="match status" value="1"/>
</dbReference>
<dbReference type="RefSeq" id="WP_036680312.1">
    <property type="nucleotide sequence ID" value="NZ_JNVM01000008.1"/>
</dbReference>
<dbReference type="InterPro" id="IPR009057">
    <property type="entry name" value="Homeodomain-like_sf"/>
</dbReference>
<dbReference type="EMBL" id="JNVM01000008">
    <property type="protein sequence ID" value="KEQ25934.1"/>
    <property type="molecule type" value="Genomic_DNA"/>
</dbReference>
<comment type="caution">
    <text evidence="6">The sequence shown here is derived from an EMBL/GenBank/DDBJ whole genome shotgun (WGS) entry which is preliminary data.</text>
</comment>
<dbReference type="InterPro" id="IPR041612">
    <property type="entry name" value="YfiR_C"/>
</dbReference>
<dbReference type="SUPFAM" id="SSF46689">
    <property type="entry name" value="Homeodomain-like"/>
    <property type="match status" value="1"/>
</dbReference>
<keyword evidence="1" id="KW-0805">Transcription regulation</keyword>
<evidence type="ECO:0000259" key="5">
    <source>
        <dbReference type="PROSITE" id="PS50977"/>
    </source>
</evidence>
<dbReference type="PROSITE" id="PS50977">
    <property type="entry name" value="HTH_TETR_2"/>
    <property type="match status" value="1"/>
</dbReference>
<evidence type="ECO:0000256" key="3">
    <source>
        <dbReference type="ARBA" id="ARBA00023163"/>
    </source>
</evidence>
<dbReference type="Pfam" id="PF00440">
    <property type="entry name" value="TetR_N"/>
    <property type="match status" value="1"/>
</dbReference>
<dbReference type="Gene3D" id="1.10.10.60">
    <property type="entry name" value="Homeodomain-like"/>
    <property type="match status" value="1"/>
</dbReference>
<keyword evidence="3" id="KW-0804">Transcription</keyword>
<dbReference type="PRINTS" id="PR00455">
    <property type="entry name" value="HTHTETR"/>
</dbReference>
<evidence type="ECO:0000313" key="7">
    <source>
        <dbReference type="Proteomes" id="UP000028123"/>
    </source>
</evidence>
<dbReference type="PANTHER" id="PTHR47506:SF6">
    <property type="entry name" value="HTH-TYPE TRANSCRIPTIONAL REPRESSOR NEMR"/>
    <property type="match status" value="1"/>
</dbReference>
<dbReference type="InterPro" id="IPR036271">
    <property type="entry name" value="Tet_transcr_reg_TetR-rel_C_sf"/>
</dbReference>
<dbReference type="InterPro" id="IPR001647">
    <property type="entry name" value="HTH_TetR"/>
</dbReference>
<gene>
    <name evidence="6" type="ORF">ET33_35675</name>
</gene>
<sequence length="207" mass="24014">MSPKVSEQYKKDKKHELLQAARRVFIQEGYTQATMQSIMNEAGISRGALYSYFDNIEHAFIEVLQFDDRQDILFFEMADSSPLWPQLTDWVNRQPHSLKTVGQTLLLAKAEFFLSSGYRRNKESFPYIAQRYLRIKEAIESVVIKGTERGEFRPRLSPEAVALYFVSFMDGLMLDTFQLGAETTLVEDQLTVFLFSLKEMLCPIDRI</sequence>
<dbReference type="Proteomes" id="UP000028123">
    <property type="component" value="Unassembled WGS sequence"/>
</dbReference>
<proteinExistence type="predicted"/>
<dbReference type="OrthoDB" id="9814703at2"/>
<evidence type="ECO:0000256" key="4">
    <source>
        <dbReference type="PROSITE-ProRule" id="PRU00335"/>
    </source>
</evidence>
<dbReference type="eggNOG" id="COG1309">
    <property type="taxonomic scope" value="Bacteria"/>
</dbReference>
<feature type="DNA-binding region" description="H-T-H motif" evidence="4">
    <location>
        <begin position="34"/>
        <end position="53"/>
    </location>
</feature>
<dbReference type="Gene3D" id="1.10.357.10">
    <property type="entry name" value="Tetracycline Repressor, domain 2"/>
    <property type="match status" value="1"/>
</dbReference>
<keyword evidence="2 4" id="KW-0238">DNA-binding</keyword>
<evidence type="ECO:0000256" key="1">
    <source>
        <dbReference type="ARBA" id="ARBA00023015"/>
    </source>
</evidence>
<evidence type="ECO:0000256" key="2">
    <source>
        <dbReference type="ARBA" id="ARBA00023125"/>
    </source>
</evidence>
<organism evidence="6 7">
    <name type="scientific">Paenibacillus tyrfis</name>
    <dbReference type="NCBI Taxonomy" id="1501230"/>
    <lineage>
        <taxon>Bacteria</taxon>
        <taxon>Bacillati</taxon>
        <taxon>Bacillota</taxon>
        <taxon>Bacilli</taxon>
        <taxon>Bacillales</taxon>
        <taxon>Paenibacillaceae</taxon>
        <taxon>Paenibacillus</taxon>
    </lineage>
</organism>